<evidence type="ECO:0000256" key="1">
    <source>
        <dbReference type="SAM" id="MobiDB-lite"/>
    </source>
</evidence>
<protein>
    <submittedName>
        <fullName evidence="2">Uncharacterized protein</fullName>
    </submittedName>
</protein>
<feature type="region of interest" description="Disordered" evidence="1">
    <location>
        <begin position="1"/>
        <end position="43"/>
    </location>
</feature>
<reference evidence="2 3" key="1">
    <citation type="journal article" date="2019" name="Int. J. Syst. Evol. Microbiol.">
        <title>The Global Catalogue of Microorganisms (GCM) 10K type strain sequencing project: providing services to taxonomists for standard genome sequencing and annotation.</title>
        <authorList>
            <consortium name="The Broad Institute Genomics Platform"/>
            <consortium name="The Broad Institute Genome Sequencing Center for Infectious Disease"/>
            <person name="Wu L."/>
            <person name="Ma J."/>
        </authorList>
    </citation>
    <scope>NUCLEOTIDE SEQUENCE [LARGE SCALE GENOMIC DNA]</scope>
    <source>
        <strain evidence="2 3">JCM 10696</strain>
    </source>
</reference>
<gene>
    <name evidence="2" type="ORF">GCM10009550_15160</name>
</gene>
<sequence>MEADCSGSGSANAVRDQGGVQLEKAQRPSWNCRKEDGGDIGSALKPAVATGRYERCR</sequence>
<evidence type="ECO:0000313" key="3">
    <source>
        <dbReference type="Proteomes" id="UP001500665"/>
    </source>
</evidence>
<name>A0ABN1QIR6_9ACTN</name>
<accession>A0ABN1QIR6</accession>
<keyword evidence="3" id="KW-1185">Reference proteome</keyword>
<comment type="caution">
    <text evidence="2">The sequence shown here is derived from an EMBL/GenBank/DDBJ whole genome shotgun (WGS) entry which is preliminary data.</text>
</comment>
<dbReference type="Proteomes" id="UP001500665">
    <property type="component" value="Unassembled WGS sequence"/>
</dbReference>
<organism evidence="2 3">
    <name type="scientific">Actinocorallia libanotica</name>
    <dbReference type="NCBI Taxonomy" id="46162"/>
    <lineage>
        <taxon>Bacteria</taxon>
        <taxon>Bacillati</taxon>
        <taxon>Actinomycetota</taxon>
        <taxon>Actinomycetes</taxon>
        <taxon>Streptosporangiales</taxon>
        <taxon>Thermomonosporaceae</taxon>
        <taxon>Actinocorallia</taxon>
    </lineage>
</organism>
<dbReference type="EMBL" id="BAAAHH010000004">
    <property type="protein sequence ID" value="GAA0943270.1"/>
    <property type="molecule type" value="Genomic_DNA"/>
</dbReference>
<evidence type="ECO:0000313" key="2">
    <source>
        <dbReference type="EMBL" id="GAA0943270.1"/>
    </source>
</evidence>
<proteinExistence type="predicted"/>